<feature type="zinc finger region" description="dksA C4-type" evidence="1">
    <location>
        <begin position="75"/>
        <end position="99"/>
    </location>
</feature>
<evidence type="ECO:0000256" key="1">
    <source>
        <dbReference type="PROSITE-ProRule" id="PRU00510"/>
    </source>
</evidence>
<evidence type="ECO:0000313" key="3">
    <source>
        <dbReference type="Proteomes" id="UP001429564"/>
    </source>
</evidence>
<keyword evidence="2" id="KW-0808">Transferase</keyword>
<dbReference type="EMBL" id="QHLQ01000008">
    <property type="protein sequence ID" value="NIZ61361.1"/>
    <property type="molecule type" value="Genomic_DNA"/>
</dbReference>
<proteinExistence type="predicted"/>
<sequence length="101" mass="11121">MNLAARRYALETIRRGLAGKLPGAKRQLVGARPLSWQLEQPTRPSDEIRGNSNADELHQIEAALARLREGSYGFCQICGDDIDDAHLDSNPATPFCGNCDR</sequence>
<dbReference type="RefSeq" id="WP_167683934.1">
    <property type="nucleotide sequence ID" value="NZ_QHLQ01000008.1"/>
</dbReference>
<keyword evidence="2" id="KW-0489">Methyltransferase</keyword>
<dbReference type="GO" id="GO:0032259">
    <property type="term" value="P:methylation"/>
    <property type="evidence" value="ECO:0007669"/>
    <property type="project" value="UniProtKB-KW"/>
</dbReference>
<evidence type="ECO:0000313" key="2">
    <source>
        <dbReference type="EMBL" id="NIZ61361.1"/>
    </source>
</evidence>
<name>A0ABX0W6R9_9RHOB</name>
<dbReference type="Gene3D" id="1.20.120.910">
    <property type="entry name" value="DksA, coiled-coil domain"/>
    <property type="match status" value="1"/>
</dbReference>
<gene>
    <name evidence="2" type="ORF">DL239_10280</name>
</gene>
<comment type="caution">
    <text evidence="2">The sequence shown here is derived from an EMBL/GenBank/DDBJ whole genome shotgun (WGS) entry which is preliminary data.</text>
</comment>
<dbReference type="Proteomes" id="UP001429564">
    <property type="component" value="Unassembled WGS sequence"/>
</dbReference>
<accession>A0ABX0W6R9</accession>
<dbReference type="PROSITE" id="PS51128">
    <property type="entry name" value="ZF_DKSA_2"/>
    <property type="match status" value="1"/>
</dbReference>
<organism evidence="2 3">
    <name type="scientific">Parasedimentitalea denitrificans</name>
    <dbReference type="NCBI Taxonomy" id="2211118"/>
    <lineage>
        <taxon>Bacteria</taxon>
        <taxon>Pseudomonadati</taxon>
        <taxon>Pseudomonadota</taxon>
        <taxon>Alphaproteobacteria</taxon>
        <taxon>Rhodobacterales</taxon>
        <taxon>Paracoccaceae</taxon>
        <taxon>Parasedimentitalea</taxon>
    </lineage>
</organism>
<protein>
    <submittedName>
        <fullName evidence="2">Dimethylmenaquinone methyltransferase</fullName>
    </submittedName>
</protein>
<dbReference type="GO" id="GO:0008168">
    <property type="term" value="F:methyltransferase activity"/>
    <property type="evidence" value="ECO:0007669"/>
    <property type="project" value="UniProtKB-KW"/>
</dbReference>
<keyword evidence="3" id="KW-1185">Reference proteome</keyword>
<reference evidence="2 3" key="1">
    <citation type="submission" date="2018-05" db="EMBL/GenBank/DDBJ databases">
        <authorList>
            <person name="Zhang Y.-J."/>
        </authorList>
    </citation>
    <scope>NUCLEOTIDE SEQUENCE [LARGE SCALE GENOMIC DNA]</scope>
    <source>
        <strain evidence="2 3">CY04</strain>
    </source>
</reference>